<dbReference type="Proteomes" id="UP001492380">
    <property type="component" value="Unassembled WGS sequence"/>
</dbReference>
<keyword evidence="3" id="KW-1185">Reference proteome</keyword>
<evidence type="ECO:0000256" key="1">
    <source>
        <dbReference type="SAM" id="MobiDB-lite"/>
    </source>
</evidence>
<reference evidence="2 3" key="1">
    <citation type="submission" date="2024-04" db="EMBL/GenBank/DDBJ databases">
        <title>Phyllosticta paracitricarpa is synonymous to the EU quarantine fungus P. citricarpa based on phylogenomic analyses.</title>
        <authorList>
            <consortium name="Lawrence Berkeley National Laboratory"/>
            <person name="Van Ingen-Buijs V.A."/>
            <person name="Van Westerhoven A.C."/>
            <person name="Haridas S."/>
            <person name="Skiadas P."/>
            <person name="Martin F."/>
            <person name="Groenewald J.Z."/>
            <person name="Crous P.W."/>
            <person name="Seidl M.F."/>
        </authorList>
    </citation>
    <scope>NUCLEOTIDE SEQUENCE [LARGE SCALE GENOMIC DNA]</scope>
    <source>
        <strain evidence="2 3">CBS 123374</strain>
    </source>
</reference>
<feature type="compositionally biased region" description="Basic and acidic residues" evidence="1">
    <location>
        <begin position="52"/>
        <end position="62"/>
    </location>
</feature>
<protein>
    <submittedName>
        <fullName evidence="2">Uncharacterized protein</fullName>
    </submittedName>
</protein>
<evidence type="ECO:0000313" key="3">
    <source>
        <dbReference type="Proteomes" id="UP001492380"/>
    </source>
</evidence>
<gene>
    <name evidence="2" type="ORF">HDK90DRAFT_464369</name>
</gene>
<dbReference type="EMBL" id="JBBWRZ010000003">
    <property type="protein sequence ID" value="KAK8240803.1"/>
    <property type="molecule type" value="Genomic_DNA"/>
</dbReference>
<feature type="region of interest" description="Disordered" evidence="1">
    <location>
        <begin position="1"/>
        <end position="65"/>
    </location>
</feature>
<comment type="caution">
    <text evidence="2">The sequence shown here is derived from an EMBL/GenBank/DDBJ whole genome shotgun (WGS) entry which is preliminary data.</text>
</comment>
<sequence>MFPDGSSSGGGGGDGESSTHGRQANNPLHSLCLAGRQTESQLAGKQASKQASKKEGGGETKQRLSMRRMRMDAMPRGQGKTRCGCNCDCVEAGTDLFLSLYVGGDACVWYHTYYAHNYILAPPHHDQTSSSLPIHLPSVHPRAKPRSQSCPSVTCPSDRSTCQLSSRRTDGKPSTVAMEAGRTGALCEHQECRAERDEVYLEGRATQQWQAGMTELLRQSQGSAVR</sequence>
<accession>A0ABR1YXQ2</accession>
<evidence type="ECO:0000313" key="2">
    <source>
        <dbReference type="EMBL" id="KAK8240803.1"/>
    </source>
</evidence>
<name>A0ABR1YXQ2_9PEZI</name>
<organism evidence="2 3">
    <name type="scientific">Phyllosticta capitalensis</name>
    <dbReference type="NCBI Taxonomy" id="121624"/>
    <lineage>
        <taxon>Eukaryota</taxon>
        <taxon>Fungi</taxon>
        <taxon>Dikarya</taxon>
        <taxon>Ascomycota</taxon>
        <taxon>Pezizomycotina</taxon>
        <taxon>Dothideomycetes</taxon>
        <taxon>Dothideomycetes incertae sedis</taxon>
        <taxon>Botryosphaeriales</taxon>
        <taxon>Phyllostictaceae</taxon>
        <taxon>Phyllosticta</taxon>
    </lineage>
</organism>
<feature type="compositionally biased region" description="Low complexity" evidence="1">
    <location>
        <begin position="40"/>
        <end position="50"/>
    </location>
</feature>
<proteinExistence type="predicted"/>